<comment type="caution">
    <text evidence="2">The sequence shown here is derived from an EMBL/GenBank/DDBJ whole genome shotgun (WGS) entry which is preliminary data.</text>
</comment>
<evidence type="ECO:0000313" key="2">
    <source>
        <dbReference type="EMBL" id="HFC46868.1"/>
    </source>
</evidence>
<accession>A0A7V2SWC4</accession>
<reference evidence="2" key="1">
    <citation type="journal article" date="2020" name="mSystems">
        <title>Genome- and Community-Level Interaction Insights into Carbon Utilization and Element Cycling Functions of Hydrothermarchaeota in Hydrothermal Sediment.</title>
        <authorList>
            <person name="Zhou Z."/>
            <person name="Liu Y."/>
            <person name="Xu W."/>
            <person name="Pan J."/>
            <person name="Luo Z.H."/>
            <person name="Li M."/>
        </authorList>
    </citation>
    <scope>NUCLEOTIDE SEQUENCE [LARGE SCALE GENOMIC DNA]</scope>
    <source>
        <strain evidence="2">HyVt-503</strain>
    </source>
</reference>
<organism evidence="2">
    <name type="scientific">Dissulfuribacter thermophilus</name>
    <dbReference type="NCBI Taxonomy" id="1156395"/>
    <lineage>
        <taxon>Bacteria</taxon>
        <taxon>Pseudomonadati</taxon>
        <taxon>Thermodesulfobacteriota</taxon>
        <taxon>Dissulfuribacteria</taxon>
        <taxon>Dissulfuribacterales</taxon>
        <taxon>Dissulfuribacteraceae</taxon>
        <taxon>Dissulfuribacter</taxon>
    </lineage>
</organism>
<feature type="transmembrane region" description="Helical" evidence="1">
    <location>
        <begin position="20"/>
        <end position="45"/>
    </location>
</feature>
<dbReference type="AlphaFoldDB" id="A0A7V2SWC4"/>
<sequence length="123" mass="14131">MASRPRHFRKKMVVNSSFQWGLALRFFICMIFVAFLSGWAVYYAVWKLVLVELKGVYLSNLYHAIGARLILYCILVAGALALLSIFFSHKIVGPIYRIKKVLNEMADSEEAAINQVPIRLRKH</sequence>
<keyword evidence="1" id="KW-1133">Transmembrane helix</keyword>
<feature type="non-terminal residue" evidence="2">
    <location>
        <position position="123"/>
    </location>
</feature>
<gene>
    <name evidence="2" type="ORF">ENJ63_03200</name>
</gene>
<feature type="transmembrane region" description="Helical" evidence="1">
    <location>
        <begin position="65"/>
        <end position="87"/>
    </location>
</feature>
<evidence type="ECO:0000256" key="1">
    <source>
        <dbReference type="SAM" id="Phobius"/>
    </source>
</evidence>
<dbReference type="Proteomes" id="UP000885797">
    <property type="component" value="Unassembled WGS sequence"/>
</dbReference>
<keyword evidence="1" id="KW-0812">Transmembrane</keyword>
<dbReference type="EMBL" id="DRND01000257">
    <property type="protein sequence ID" value="HFC46868.1"/>
    <property type="molecule type" value="Genomic_DNA"/>
</dbReference>
<keyword evidence="1" id="KW-0472">Membrane</keyword>
<protein>
    <submittedName>
        <fullName evidence="2">Uncharacterized protein</fullName>
    </submittedName>
</protein>
<proteinExistence type="predicted"/>
<name>A0A7V2SWC4_9BACT</name>